<evidence type="ECO:0000313" key="1">
    <source>
        <dbReference type="EMBL" id="MDH1334969.1"/>
    </source>
</evidence>
<comment type="caution">
    <text evidence="1">The sequence shown here is derived from an EMBL/GenBank/DDBJ whole genome shotgun (WGS) entry which is preliminary data.</text>
</comment>
<dbReference type="Proteomes" id="UP001161065">
    <property type="component" value="Unassembled WGS sequence"/>
</dbReference>
<dbReference type="AlphaFoldDB" id="A0AA42TUJ5"/>
<sequence>MPDIKAQASQWVAKQASVAKGDFREQMERNYVWNRWCGEHHTRESADL</sequence>
<dbReference type="EMBL" id="JAOCEK010000008">
    <property type="protein sequence ID" value="MDH1334969.1"/>
    <property type="molecule type" value="Genomic_DNA"/>
</dbReference>
<dbReference type="GeneID" id="64000114"/>
<gene>
    <name evidence="1" type="ORF">N5D63_12565</name>
</gene>
<accession>A0AA42TUJ5</accession>
<proteinExistence type="predicted"/>
<protein>
    <submittedName>
        <fullName evidence="1">Uncharacterized protein</fullName>
    </submittedName>
</protein>
<dbReference type="RefSeq" id="WP_003057184.1">
    <property type="nucleotide sequence ID" value="NC_013446.2"/>
</dbReference>
<reference evidence="1" key="1">
    <citation type="submission" date="2022-09" db="EMBL/GenBank/DDBJ databases">
        <title>Intensive care unit water sources are persistently colonized with multi-drug resistant bacteria and are the site of extensive horizontal gene transfer of antibiotic resistance genes.</title>
        <authorList>
            <person name="Diorio-Toth L."/>
        </authorList>
    </citation>
    <scope>NUCLEOTIDE SEQUENCE</scope>
    <source>
        <strain evidence="1">GD03832</strain>
    </source>
</reference>
<name>A0AA42TUJ5_9BURK</name>
<evidence type="ECO:0000313" key="2">
    <source>
        <dbReference type="Proteomes" id="UP001161065"/>
    </source>
</evidence>
<organism evidence="1 2">
    <name type="scientific">Comamonas thiooxydans</name>
    <dbReference type="NCBI Taxonomy" id="363952"/>
    <lineage>
        <taxon>Bacteria</taxon>
        <taxon>Pseudomonadati</taxon>
        <taxon>Pseudomonadota</taxon>
        <taxon>Betaproteobacteria</taxon>
        <taxon>Burkholderiales</taxon>
        <taxon>Comamonadaceae</taxon>
        <taxon>Comamonas</taxon>
    </lineage>
</organism>